<dbReference type="InterPro" id="IPR000683">
    <property type="entry name" value="Gfo/Idh/MocA-like_OxRdtase_N"/>
</dbReference>
<comment type="caution">
    <text evidence="4">The sequence shown here is derived from an EMBL/GenBank/DDBJ whole genome shotgun (WGS) entry which is preliminary data.</text>
</comment>
<dbReference type="GO" id="GO:0000166">
    <property type="term" value="F:nucleotide binding"/>
    <property type="evidence" value="ECO:0007669"/>
    <property type="project" value="InterPro"/>
</dbReference>
<dbReference type="SUPFAM" id="SSF55347">
    <property type="entry name" value="Glyceraldehyde-3-phosphate dehydrogenase-like, C-terminal domain"/>
    <property type="match status" value="1"/>
</dbReference>
<dbReference type="AlphaFoldDB" id="A0A151AI45"/>
<keyword evidence="5" id="KW-1185">Reference proteome</keyword>
<dbReference type="PANTHER" id="PTHR43818">
    <property type="entry name" value="BCDNA.GH03377"/>
    <property type="match status" value="1"/>
</dbReference>
<evidence type="ECO:0000313" key="4">
    <source>
        <dbReference type="EMBL" id="KYH27264.1"/>
    </source>
</evidence>
<accession>A0A151AI45</accession>
<dbReference type="EC" id="1.1.1.179" evidence="4"/>
<keyword evidence="1 4" id="KW-0560">Oxidoreductase</keyword>
<name>A0A151AI45_9EURY</name>
<evidence type="ECO:0000313" key="5">
    <source>
        <dbReference type="Proteomes" id="UP000075321"/>
    </source>
</evidence>
<feature type="domain" description="Gfo/Idh/MocA-like oxidoreductase N-terminal" evidence="2">
    <location>
        <begin position="6"/>
        <end position="123"/>
    </location>
</feature>
<reference evidence="4 5" key="1">
    <citation type="submission" date="2016-02" db="EMBL/GenBank/DDBJ databases">
        <title>Genome sequence of Halalkalicoccus paucihalophilus DSM 24557.</title>
        <authorList>
            <person name="Poehlein A."/>
            <person name="Daniel R."/>
        </authorList>
    </citation>
    <scope>NUCLEOTIDE SEQUENCE [LARGE SCALE GENOMIC DNA]</scope>
    <source>
        <strain evidence="4 5">DSM 24557</strain>
    </source>
</reference>
<dbReference type="Gene3D" id="3.40.50.720">
    <property type="entry name" value="NAD(P)-binding Rossmann-like Domain"/>
    <property type="match status" value="1"/>
</dbReference>
<gene>
    <name evidence="4" type="primary">gfo6_1</name>
    <name evidence="4" type="ORF">HAPAU_07170</name>
</gene>
<dbReference type="PANTHER" id="PTHR43818:SF11">
    <property type="entry name" value="BCDNA.GH03377"/>
    <property type="match status" value="1"/>
</dbReference>
<sequence length="354" mass="38398">MSQQPIRLGVVGLGFMGQVHAENTEQFGHDVVAGTDLDGAARENFADRFDAATYEEFDRMYDEEELDAVAVSVPNKFHEPAVVAALERGLDVLCEKPLAHTLDSAKRIAAVARDSEGFCAVNFHNRLSAAAEMVKGYDREGKFGDLTHVQANYVRWRGVPGLGTWFTSKELAGGGALVDIGVHAIDFALYLLDFPAVEEVMGISRSNAAGDEDYADPNDWGTGEGEFDVEDSVTALIRCETGQTVSLEVSWAASQEPTNEFTVRGTDAGARLSLGEEELELFETGHQGTDHFVRSELEGSLPEMGWAATDKLFAESVARGEAPELNTVEQALTVQQVIDAIYRSAEEGTSVRVE</sequence>
<evidence type="ECO:0000259" key="3">
    <source>
        <dbReference type="Pfam" id="PF22725"/>
    </source>
</evidence>
<dbReference type="RefSeq" id="WP_066379645.1">
    <property type="nucleotide sequence ID" value="NZ_LTAZ01000002.1"/>
</dbReference>
<dbReference type="SUPFAM" id="SSF51735">
    <property type="entry name" value="NAD(P)-binding Rossmann-fold domains"/>
    <property type="match status" value="1"/>
</dbReference>
<dbReference type="GO" id="GO:0047837">
    <property type="term" value="F:D-xylose 1-dehydrogenase (NADP+) activity"/>
    <property type="evidence" value="ECO:0007669"/>
    <property type="project" value="UniProtKB-EC"/>
</dbReference>
<dbReference type="EMBL" id="LTAZ01000002">
    <property type="protein sequence ID" value="KYH27264.1"/>
    <property type="molecule type" value="Genomic_DNA"/>
</dbReference>
<dbReference type="Gene3D" id="3.30.360.10">
    <property type="entry name" value="Dihydrodipicolinate Reductase, domain 2"/>
    <property type="match status" value="1"/>
</dbReference>
<proteinExistence type="predicted"/>
<dbReference type="PATRIC" id="fig|1008153.3.peg.720"/>
<dbReference type="OrthoDB" id="226094at2157"/>
<dbReference type="InterPro" id="IPR050463">
    <property type="entry name" value="Gfo/Idh/MocA_oxidrdct_glycsds"/>
</dbReference>
<dbReference type="Pfam" id="PF01408">
    <property type="entry name" value="GFO_IDH_MocA"/>
    <property type="match status" value="1"/>
</dbReference>
<evidence type="ECO:0000259" key="2">
    <source>
        <dbReference type="Pfam" id="PF01408"/>
    </source>
</evidence>
<organism evidence="4 5">
    <name type="scientific">Halalkalicoccus paucihalophilus</name>
    <dbReference type="NCBI Taxonomy" id="1008153"/>
    <lineage>
        <taxon>Archaea</taxon>
        <taxon>Methanobacteriati</taxon>
        <taxon>Methanobacteriota</taxon>
        <taxon>Stenosarchaea group</taxon>
        <taxon>Halobacteria</taxon>
        <taxon>Halobacteriales</taxon>
        <taxon>Halococcaceae</taxon>
        <taxon>Halalkalicoccus</taxon>
    </lineage>
</organism>
<protein>
    <submittedName>
        <fullName evidence="4">Xylose dehydrogenase Gfo6</fullName>
        <ecNumber evidence="4">1.1.1.179</ecNumber>
    </submittedName>
</protein>
<dbReference type="Pfam" id="PF22725">
    <property type="entry name" value="GFO_IDH_MocA_C3"/>
    <property type="match status" value="1"/>
</dbReference>
<dbReference type="Proteomes" id="UP000075321">
    <property type="component" value="Unassembled WGS sequence"/>
</dbReference>
<feature type="domain" description="GFO/IDH/MocA-like oxidoreductase" evidence="3">
    <location>
        <begin position="139"/>
        <end position="269"/>
    </location>
</feature>
<evidence type="ECO:0000256" key="1">
    <source>
        <dbReference type="ARBA" id="ARBA00023002"/>
    </source>
</evidence>
<dbReference type="InterPro" id="IPR036291">
    <property type="entry name" value="NAD(P)-bd_dom_sf"/>
</dbReference>
<dbReference type="InterPro" id="IPR055170">
    <property type="entry name" value="GFO_IDH_MocA-like_dom"/>
</dbReference>